<organism evidence="2 3">
    <name type="scientific">Scleroderma citrinum Foug A</name>
    <dbReference type="NCBI Taxonomy" id="1036808"/>
    <lineage>
        <taxon>Eukaryota</taxon>
        <taxon>Fungi</taxon>
        <taxon>Dikarya</taxon>
        <taxon>Basidiomycota</taxon>
        <taxon>Agaricomycotina</taxon>
        <taxon>Agaricomycetes</taxon>
        <taxon>Agaricomycetidae</taxon>
        <taxon>Boletales</taxon>
        <taxon>Sclerodermatineae</taxon>
        <taxon>Sclerodermataceae</taxon>
        <taxon>Scleroderma</taxon>
    </lineage>
</organism>
<dbReference type="HOGENOM" id="CLU_1090543_0_0_1"/>
<name>A0A0C3EFJ8_9AGAM</name>
<evidence type="ECO:0000313" key="2">
    <source>
        <dbReference type="EMBL" id="KIM66691.1"/>
    </source>
</evidence>
<evidence type="ECO:0000256" key="1">
    <source>
        <dbReference type="SAM" id="Phobius"/>
    </source>
</evidence>
<keyword evidence="3" id="KW-1185">Reference proteome</keyword>
<reference evidence="3" key="2">
    <citation type="submission" date="2015-01" db="EMBL/GenBank/DDBJ databases">
        <title>Evolutionary Origins and Diversification of the Mycorrhizal Mutualists.</title>
        <authorList>
            <consortium name="DOE Joint Genome Institute"/>
            <consortium name="Mycorrhizal Genomics Consortium"/>
            <person name="Kohler A."/>
            <person name="Kuo A."/>
            <person name="Nagy L.G."/>
            <person name="Floudas D."/>
            <person name="Copeland A."/>
            <person name="Barry K.W."/>
            <person name="Cichocki N."/>
            <person name="Veneault-Fourrey C."/>
            <person name="LaButti K."/>
            <person name="Lindquist E.A."/>
            <person name="Lipzen A."/>
            <person name="Lundell T."/>
            <person name="Morin E."/>
            <person name="Murat C."/>
            <person name="Riley R."/>
            <person name="Ohm R."/>
            <person name="Sun H."/>
            <person name="Tunlid A."/>
            <person name="Henrissat B."/>
            <person name="Grigoriev I.V."/>
            <person name="Hibbett D.S."/>
            <person name="Martin F."/>
        </authorList>
    </citation>
    <scope>NUCLEOTIDE SEQUENCE [LARGE SCALE GENOMIC DNA]</scope>
    <source>
        <strain evidence="3">Foug A</strain>
    </source>
</reference>
<keyword evidence="1" id="KW-1133">Transmembrane helix</keyword>
<keyword evidence="1" id="KW-0812">Transmembrane</keyword>
<proteinExistence type="predicted"/>
<keyword evidence="1" id="KW-0472">Membrane</keyword>
<protein>
    <submittedName>
        <fullName evidence="2">Uncharacterized protein</fullName>
    </submittedName>
</protein>
<sequence>MQTNTIIFLVVSFVCFLLLILGFSWVAWWKAQPPVTPARNPPLRTNAAHPERRRRWLFDKRERLTLWSAWLPNHVQPPPSLVCPPSTLRHPNSPLSVATPSFASTSVAQSMMDKYHNASYDLDDDLTEEMTRIYYDNMQAGQQAGEGSNASCQEGYVGAVVDTPDSGTGDAAASPHEVGNVQRDCTNHCYSGCGTPDAALSSSAVDVDS</sequence>
<dbReference type="EMBL" id="KN822016">
    <property type="protein sequence ID" value="KIM66691.1"/>
    <property type="molecule type" value="Genomic_DNA"/>
</dbReference>
<feature type="transmembrane region" description="Helical" evidence="1">
    <location>
        <begin position="6"/>
        <end position="29"/>
    </location>
</feature>
<evidence type="ECO:0000313" key="3">
    <source>
        <dbReference type="Proteomes" id="UP000053989"/>
    </source>
</evidence>
<dbReference type="AlphaFoldDB" id="A0A0C3EFJ8"/>
<dbReference type="Proteomes" id="UP000053989">
    <property type="component" value="Unassembled WGS sequence"/>
</dbReference>
<dbReference type="InParanoid" id="A0A0C3EFJ8"/>
<dbReference type="OrthoDB" id="2682166at2759"/>
<reference evidence="2 3" key="1">
    <citation type="submission" date="2014-04" db="EMBL/GenBank/DDBJ databases">
        <authorList>
            <consortium name="DOE Joint Genome Institute"/>
            <person name="Kuo A."/>
            <person name="Kohler A."/>
            <person name="Nagy L.G."/>
            <person name="Floudas D."/>
            <person name="Copeland A."/>
            <person name="Barry K.W."/>
            <person name="Cichocki N."/>
            <person name="Veneault-Fourrey C."/>
            <person name="LaButti K."/>
            <person name="Lindquist E.A."/>
            <person name="Lipzen A."/>
            <person name="Lundell T."/>
            <person name="Morin E."/>
            <person name="Murat C."/>
            <person name="Sun H."/>
            <person name="Tunlid A."/>
            <person name="Henrissat B."/>
            <person name="Grigoriev I.V."/>
            <person name="Hibbett D.S."/>
            <person name="Martin F."/>
            <person name="Nordberg H.P."/>
            <person name="Cantor M.N."/>
            <person name="Hua S.X."/>
        </authorList>
    </citation>
    <scope>NUCLEOTIDE SEQUENCE [LARGE SCALE GENOMIC DNA]</scope>
    <source>
        <strain evidence="2 3">Foug A</strain>
    </source>
</reference>
<accession>A0A0C3EFJ8</accession>
<gene>
    <name evidence="2" type="ORF">SCLCIDRAFT_1211074</name>
</gene>